<dbReference type="EMBL" id="AMYB01000002">
    <property type="protein sequence ID" value="OAD06019.1"/>
    <property type="molecule type" value="Genomic_DNA"/>
</dbReference>
<proteinExistence type="predicted"/>
<dbReference type="InterPro" id="IPR036047">
    <property type="entry name" value="F-box-like_dom_sf"/>
</dbReference>
<dbReference type="Pfam" id="PF12937">
    <property type="entry name" value="F-box-like"/>
    <property type="match status" value="1"/>
</dbReference>
<sequence>MRDLPVEILIKVFDHLPRSDKLQCAVVCKAWCTSALSILNSTIHLKTASDTVILFEKLCQLNSSIRGSTIRHLSVYHSSRISEARVNKVVFIRILSECTHLRTLEFKDVTLDLTYLEHMIRYRNVLRLDHLQCIKTQYSNSSSYLLANWHYHQRINQLYLLILDSTFSQFEQANDLSMYLGHFKALKTLSLRLSCNIYIHSVLSACPQLESLQLMFISASQLRIYEDDKKSATRHSNIPFQLKYLDISGRQINQDLFEYLHDRAGALFQLTVNHNAYGNLEAIDSAFNTALVVDTVLPIRRIILEDNFDISHDVIIGLNENFRNLRVIDFRRCNFNRVMDRNSNLSLNLIQLDLDYLSIDFTTILFYNRQVNSMSVAIQRNDYEGTTFYSRTSKWSAAHLFTRNDSSRYTNNAAQRIRVRSAKTSVITIKVRSLHQLHMHAEGNRKTFSQIISLNY</sequence>
<name>A0A168NAH7_MUCCL</name>
<dbReference type="InterPro" id="IPR001810">
    <property type="entry name" value="F-box_dom"/>
</dbReference>
<evidence type="ECO:0000313" key="2">
    <source>
        <dbReference type="EMBL" id="OAD06019.1"/>
    </source>
</evidence>
<evidence type="ECO:0000313" key="3">
    <source>
        <dbReference type="Proteomes" id="UP000077051"/>
    </source>
</evidence>
<comment type="caution">
    <text evidence="2">The sequence shown here is derived from an EMBL/GenBank/DDBJ whole genome shotgun (WGS) entry which is preliminary data.</text>
</comment>
<dbReference type="PROSITE" id="PS50181">
    <property type="entry name" value="FBOX"/>
    <property type="match status" value="1"/>
</dbReference>
<dbReference type="AlphaFoldDB" id="A0A168NAH7"/>
<dbReference type="Gene3D" id="1.20.1280.50">
    <property type="match status" value="1"/>
</dbReference>
<dbReference type="SUPFAM" id="SSF52047">
    <property type="entry name" value="RNI-like"/>
    <property type="match status" value="1"/>
</dbReference>
<dbReference type="OrthoDB" id="2262799at2759"/>
<protein>
    <recommendedName>
        <fullName evidence="1">F-box domain-containing protein</fullName>
    </recommendedName>
</protein>
<dbReference type="Proteomes" id="UP000077051">
    <property type="component" value="Unassembled WGS sequence"/>
</dbReference>
<evidence type="ECO:0000259" key="1">
    <source>
        <dbReference type="PROSITE" id="PS50181"/>
    </source>
</evidence>
<dbReference type="VEuPathDB" id="FungiDB:MUCCIDRAFT_159712"/>
<dbReference type="SMART" id="SM00256">
    <property type="entry name" value="FBOX"/>
    <property type="match status" value="1"/>
</dbReference>
<dbReference type="Gene3D" id="3.80.10.10">
    <property type="entry name" value="Ribonuclease Inhibitor"/>
    <property type="match status" value="1"/>
</dbReference>
<dbReference type="InterPro" id="IPR032675">
    <property type="entry name" value="LRR_dom_sf"/>
</dbReference>
<reference evidence="2 3" key="1">
    <citation type="submission" date="2015-06" db="EMBL/GenBank/DDBJ databases">
        <title>Expansion of signal transduction pathways in fungi by whole-genome duplication.</title>
        <authorList>
            <consortium name="DOE Joint Genome Institute"/>
            <person name="Corrochano L.M."/>
            <person name="Kuo A."/>
            <person name="Marcet-Houben M."/>
            <person name="Polaino S."/>
            <person name="Salamov A."/>
            <person name="Villalobos J.M."/>
            <person name="Alvarez M.I."/>
            <person name="Avalos J."/>
            <person name="Benito E.P."/>
            <person name="Benoit I."/>
            <person name="Burger G."/>
            <person name="Camino L.P."/>
            <person name="Canovas D."/>
            <person name="Cerda-Olmedo E."/>
            <person name="Cheng J.-F."/>
            <person name="Dominguez A."/>
            <person name="Elias M."/>
            <person name="Eslava A.P."/>
            <person name="Glaser F."/>
            <person name="Grimwood J."/>
            <person name="Gutierrez G."/>
            <person name="Heitman J."/>
            <person name="Henrissat B."/>
            <person name="Iturriaga E.A."/>
            <person name="Lang B.F."/>
            <person name="Lavin J.L."/>
            <person name="Lee S."/>
            <person name="Li W."/>
            <person name="Lindquist E."/>
            <person name="Lopez-Garcia S."/>
            <person name="Luque E.M."/>
            <person name="Marcos A.T."/>
            <person name="Martin J."/>
            <person name="Mccluskey K."/>
            <person name="Medina H.R."/>
            <person name="Miralles-Duran A."/>
            <person name="Miyazaki A."/>
            <person name="Munoz-Torres E."/>
            <person name="Oguiza J.A."/>
            <person name="Ohm R."/>
            <person name="Olmedo M."/>
            <person name="Orejas M."/>
            <person name="Ortiz-Castellanos L."/>
            <person name="Pisabarro A.G."/>
            <person name="Rodriguez-Romero J."/>
            <person name="Ruiz-Herrera J."/>
            <person name="Ruiz-Vazquez R."/>
            <person name="Sanz C."/>
            <person name="Schackwitz W."/>
            <person name="Schmutz J."/>
            <person name="Shahriari M."/>
            <person name="Shelest E."/>
            <person name="Silva-Franco F."/>
            <person name="Soanes D."/>
            <person name="Syed K."/>
            <person name="Tagua V.G."/>
            <person name="Talbot N.J."/>
            <person name="Thon M."/>
            <person name="De Vries R.P."/>
            <person name="Wiebenga A."/>
            <person name="Yadav J.S."/>
            <person name="Braun E.L."/>
            <person name="Baker S."/>
            <person name="Garre V."/>
            <person name="Horwitz B."/>
            <person name="Torres-Martinez S."/>
            <person name="Idnurm A."/>
            <person name="Herrera-Estrella A."/>
            <person name="Gabaldon T."/>
            <person name="Grigoriev I.V."/>
        </authorList>
    </citation>
    <scope>NUCLEOTIDE SEQUENCE [LARGE SCALE GENOMIC DNA]</scope>
    <source>
        <strain evidence="2 3">CBS 277.49</strain>
    </source>
</reference>
<gene>
    <name evidence="2" type="ORF">MUCCIDRAFT_159712</name>
</gene>
<dbReference type="CDD" id="cd09917">
    <property type="entry name" value="F-box_SF"/>
    <property type="match status" value="1"/>
</dbReference>
<keyword evidence="3" id="KW-1185">Reference proteome</keyword>
<organism evidence="2 3">
    <name type="scientific">Mucor lusitanicus CBS 277.49</name>
    <dbReference type="NCBI Taxonomy" id="747725"/>
    <lineage>
        <taxon>Eukaryota</taxon>
        <taxon>Fungi</taxon>
        <taxon>Fungi incertae sedis</taxon>
        <taxon>Mucoromycota</taxon>
        <taxon>Mucoromycotina</taxon>
        <taxon>Mucoromycetes</taxon>
        <taxon>Mucorales</taxon>
        <taxon>Mucorineae</taxon>
        <taxon>Mucoraceae</taxon>
        <taxon>Mucor</taxon>
    </lineage>
</organism>
<dbReference type="SUPFAM" id="SSF81383">
    <property type="entry name" value="F-box domain"/>
    <property type="match status" value="1"/>
</dbReference>
<feature type="domain" description="F-box" evidence="1">
    <location>
        <begin position="1"/>
        <end position="48"/>
    </location>
</feature>
<accession>A0A168NAH7</accession>